<feature type="transmembrane region" description="Helical" evidence="1">
    <location>
        <begin position="178"/>
        <end position="200"/>
    </location>
</feature>
<dbReference type="InterPro" id="IPR036938">
    <property type="entry name" value="PAP2/HPO_sf"/>
</dbReference>
<dbReference type="OrthoDB" id="9801622at2"/>
<dbReference type="PANTHER" id="PTHR14969:SF13">
    <property type="entry name" value="AT30094P"/>
    <property type="match status" value="1"/>
</dbReference>
<dbReference type="RefSeq" id="WP_011645597.1">
    <property type="nucleotide sequence ID" value="NZ_ARYI01000001.1"/>
</dbReference>
<feature type="transmembrane region" description="Helical" evidence="1">
    <location>
        <begin position="206"/>
        <end position="224"/>
    </location>
</feature>
<keyword evidence="1" id="KW-0472">Membrane</keyword>
<evidence type="ECO:0000256" key="1">
    <source>
        <dbReference type="SAM" id="Phobius"/>
    </source>
</evidence>
<feature type="transmembrane region" description="Helical" evidence="1">
    <location>
        <begin position="149"/>
        <end position="166"/>
    </location>
</feature>
<dbReference type="PANTHER" id="PTHR14969">
    <property type="entry name" value="SPHINGOSINE-1-PHOSPHATE PHOSPHOHYDROLASE"/>
    <property type="match status" value="1"/>
</dbReference>
<dbReference type="AlphaFoldDB" id="A0A059G0M7"/>
<dbReference type="CDD" id="cd03392">
    <property type="entry name" value="PAP2_like_2"/>
    <property type="match status" value="1"/>
</dbReference>
<evidence type="ECO:0000313" key="4">
    <source>
        <dbReference type="Proteomes" id="UP000025061"/>
    </source>
</evidence>
<feature type="domain" description="Phosphatidic acid phosphatase type 2/haloperoxidase" evidence="2">
    <location>
        <begin position="108"/>
        <end position="221"/>
    </location>
</feature>
<sequence length="230" mass="24623">MKPPAWMPTLSIASIREVGPIAVLGIIALCLLGFAWLADEISENDIHAFDHAVMTWLHAPGEASKPLGPDWLLNSMIDITALGGYTILILLTLGAALYRIARKDYVTAGVVVAAIGSGALVTNLLKLGFDRARPDFVEHLTHAASSSFPSGHATQAAIAFLTLGALMARTQENRRVKALILGGALFLTILVGISRLYLGVHWPTDVLAGWCLGAAWAGLWWLLLRRIAGN</sequence>
<dbReference type="SMART" id="SM00014">
    <property type="entry name" value="acidPPc"/>
    <property type="match status" value="1"/>
</dbReference>
<dbReference type="InterPro" id="IPR000326">
    <property type="entry name" value="PAP2/HPO"/>
</dbReference>
<evidence type="ECO:0000259" key="2">
    <source>
        <dbReference type="SMART" id="SM00014"/>
    </source>
</evidence>
<gene>
    <name evidence="3" type="ORF">HHI_02385</name>
</gene>
<evidence type="ECO:0000313" key="3">
    <source>
        <dbReference type="EMBL" id="KCZ96490.1"/>
    </source>
</evidence>
<feature type="transmembrane region" description="Helical" evidence="1">
    <location>
        <begin position="105"/>
        <end position="129"/>
    </location>
</feature>
<proteinExistence type="predicted"/>
<accession>A0A059G0M7</accession>
<organism evidence="3 4">
    <name type="scientific">Hyphomonas hirschiana VP5</name>
    <dbReference type="NCBI Taxonomy" id="1280951"/>
    <lineage>
        <taxon>Bacteria</taxon>
        <taxon>Pseudomonadati</taxon>
        <taxon>Pseudomonadota</taxon>
        <taxon>Alphaproteobacteria</taxon>
        <taxon>Hyphomonadales</taxon>
        <taxon>Hyphomonadaceae</taxon>
        <taxon>Hyphomonas</taxon>
    </lineage>
</organism>
<dbReference type="EMBL" id="ARYI01000001">
    <property type="protein sequence ID" value="KCZ96490.1"/>
    <property type="molecule type" value="Genomic_DNA"/>
</dbReference>
<comment type="caution">
    <text evidence="3">The sequence shown here is derived from an EMBL/GenBank/DDBJ whole genome shotgun (WGS) entry which is preliminary data.</text>
</comment>
<reference evidence="3 4" key="1">
    <citation type="submission" date="2013-04" db="EMBL/GenBank/DDBJ databases">
        <title>Hyphomonas hirschiana VP5 Genome Sequencing.</title>
        <authorList>
            <person name="Lai Q."/>
            <person name="Shao Z."/>
        </authorList>
    </citation>
    <scope>NUCLEOTIDE SEQUENCE [LARGE SCALE GENOMIC DNA]</scope>
    <source>
        <strain evidence="3 4">VP5</strain>
    </source>
</reference>
<dbReference type="PATRIC" id="fig|1280951.3.peg.482"/>
<keyword evidence="1" id="KW-1133">Transmembrane helix</keyword>
<dbReference type="Gene3D" id="1.20.144.10">
    <property type="entry name" value="Phosphatidic acid phosphatase type 2/haloperoxidase"/>
    <property type="match status" value="2"/>
</dbReference>
<dbReference type="Proteomes" id="UP000025061">
    <property type="component" value="Unassembled WGS sequence"/>
</dbReference>
<protein>
    <submittedName>
        <fullName evidence="3">PAP2 (2 phosphatidic acid phosphatase) family protein</fullName>
    </submittedName>
</protein>
<keyword evidence="4" id="KW-1185">Reference proteome</keyword>
<feature type="transmembrane region" description="Helical" evidence="1">
    <location>
        <begin position="21"/>
        <end position="38"/>
    </location>
</feature>
<feature type="transmembrane region" description="Helical" evidence="1">
    <location>
        <begin position="79"/>
        <end position="98"/>
    </location>
</feature>
<dbReference type="Pfam" id="PF01569">
    <property type="entry name" value="PAP2"/>
    <property type="match status" value="1"/>
</dbReference>
<dbReference type="SUPFAM" id="SSF48317">
    <property type="entry name" value="Acid phosphatase/Vanadium-dependent haloperoxidase"/>
    <property type="match status" value="1"/>
</dbReference>
<name>A0A059G0M7_9PROT</name>
<keyword evidence="1" id="KW-0812">Transmembrane</keyword>